<evidence type="ECO:0008006" key="4">
    <source>
        <dbReference type="Google" id="ProtNLM"/>
    </source>
</evidence>
<feature type="region of interest" description="Disordered" evidence="1">
    <location>
        <begin position="392"/>
        <end position="419"/>
    </location>
</feature>
<keyword evidence="3" id="KW-1185">Reference proteome</keyword>
<comment type="caution">
    <text evidence="2">The sequence shown here is derived from an EMBL/GenBank/DDBJ whole genome shotgun (WGS) entry which is preliminary data.</text>
</comment>
<feature type="region of interest" description="Disordered" evidence="1">
    <location>
        <begin position="205"/>
        <end position="270"/>
    </location>
</feature>
<accession>A0A8J8W8T3</accession>
<gene>
    <name evidence="2" type="ORF">PECM_000186</name>
</gene>
<dbReference type="AlphaFoldDB" id="A0A8J8W8T3"/>
<dbReference type="Proteomes" id="UP000631181">
    <property type="component" value="Unassembled WGS sequence"/>
</dbReference>
<proteinExistence type="predicted"/>
<evidence type="ECO:0000313" key="2">
    <source>
        <dbReference type="EMBL" id="KAF7720261.1"/>
    </source>
</evidence>
<feature type="compositionally biased region" description="Pro residues" evidence="1">
    <location>
        <begin position="256"/>
        <end position="268"/>
    </location>
</feature>
<evidence type="ECO:0000256" key="1">
    <source>
        <dbReference type="SAM" id="MobiDB-lite"/>
    </source>
</evidence>
<sequence>MTTTSNPAEEAPLPQFYSKQVVDRILEVVRSIPHCDPGVEEEILDIAADCEPSPPAPPVRLYDTREDAQRDVKAFAAHHGYVLTVRRSDQVKVDILCARWLEPKSKATESATRENGDRSKMANGCPFRLQLRKRLKEPEAQHLVPEGTMLPCVWSLRIANGTHNHGRSRHVMPPAHSPAVAPEMAHGHLLAAMLTHGNGTETMENAVSKSMQGTVPTSTGPLQSSPSPPLPSNNTEARDVEDDGEEKGESDAAPPALRPGPPPAPPPAIYVSREAGHQAVNAFAARHGYSLTVKRSDTMKSDFVCSCWPDPEHARSRKTKGTNCKFALQLRKRTGPPPLPPNRPELPPLPDTVPLVYWELRIRNGEHNHVPTPPQTDLMRVKKRKRQLDIQADLRSVSRIAQGSQAPRMPSESPMQSLP</sequence>
<reference evidence="2" key="1">
    <citation type="journal article" date="2020" name="Front. Microbiol.">
        <title>Gene regulatory networks of Penicillium echinulatum 2HH and Penicillium oxalicum 114-2 inferred by a computational biology approach.</title>
        <authorList>
            <person name="Lenz A.R."/>
            <person name="Galan-Vasquez E."/>
            <person name="Balbinot E."/>
            <person name="De Abreu F.P."/>
            <person name="De Oliveira N.S."/>
            <person name="Da Rosa L.O."/>
            <person name="De Avila E Silva S."/>
            <person name="Camassola M."/>
            <person name="Dillon A.J.P."/>
            <person name="Perez-Rueda E."/>
        </authorList>
    </citation>
    <scope>NUCLEOTIDE SEQUENCE</scope>
    <source>
        <strain evidence="2">S1M29</strain>
    </source>
</reference>
<dbReference type="EMBL" id="WIWV01000001">
    <property type="protein sequence ID" value="KAF7720261.1"/>
    <property type="molecule type" value="Genomic_DNA"/>
</dbReference>
<feature type="compositionally biased region" description="Low complexity" evidence="1">
    <location>
        <begin position="216"/>
        <end position="225"/>
    </location>
</feature>
<protein>
    <recommendedName>
        <fullName evidence="4">FAR1 domain-containing protein</fullName>
    </recommendedName>
</protein>
<organism evidence="2 3">
    <name type="scientific">Penicillium ucsense</name>
    <dbReference type="NCBI Taxonomy" id="2839758"/>
    <lineage>
        <taxon>Eukaryota</taxon>
        <taxon>Fungi</taxon>
        <taxon>Dikarya</taxon>
        <taxon>Ascomycota</taxon>
        <taxon>Pezizomycotina</taxon>
        <taxon>Eurotiomycetes</taxon>
        <taxon>Eurotiomycetidae</taxon>
        <taxon>Eurotiales</taxon>
        <taxon>Aspergillaceae</taxon>
        <taxon>Penicillium</taxon>
    </lineage>
</organism>
<evidence type="ECO:0000313" key="3">
    <source>
        <dbReference type="Proteomes" id="UP000631181"/>
    </source>
</evidence>
<name>A0A8J8W8T3_9EURO</name>
<dbReference type="OrthoDB" id="4363997at2759"/>
<feature type="compositionally biased region" description="Acidic residues" evidence="1">
    <location>
        <begin position="239"/>
        <end position="248"/>
    </location>
</feature>
<feature type="compositionally biased region" description="Polar residues" evidence="1">
    <location>
        <begin position="205"/>
        <end position="215"/>
    </location>
</feature>